<evidence type="ECO:0000313" key="5">
    <source>
        <dbReference type="EMBL" id="KAL3099782.1"/>
    </source>
</evidence>
<comment type="similarity">
    <text evidence="1">Belongs to the VPS72/YL1 family.</text>
</comment>
<dbReference type="EMBL" id="JBICBT010000806">
    <property type="protein sequence ID" value="KAL3099782.1"/>
    <property type="molecule type" value="Genomic_DNA"/>
</dbReference>
<dbReference type="InterPro" id="IPR046757">
    <property type="entry name" value="YL1_N"/>
</dbReference>
<dbReference type="AlphaFoldDB" id="A0ABD2KA38"/>
<organism evidence="5 6">
    <name type="scientific">Heterodera trifolii</name>
    <dbReference type="NCBI Taxonomy" id="157864"/>
    <lineage>
        <taxon>Eukaryota</taxon>
        <taxon>Metazoa</taxon>
        <taxon>Ecdysozoa</taxon>
        <taxon>Nematoda</taxon>
        <taxon>Chromadorea</taxon>
        <taxon>Rhabditida</taxon>
        <taxon>Tylenchina</taxon>
        <taxon>Tylenchomorpha</taxon>
        <taxon>Tylenchoidea</taxon>
        <taxon>Heteroderidae</taxon>
        <taxon>Heteroderinae</taxon>
        <taxon>Heterodera</taxon>
    </lineage>
</organism>
<feature type="domain" description="Vps72/YL1 C-terminal" evidence="4">
    <location>
        <begin position="277"/>
        <end position="306"/>
    </location>
</feature>
<protein>
    <recommendedName>
        <fullName evidence="2">Vacuolar protein sorting-associated protein 72 homolog</fullName>
    </recommendedName>
</protein>
<evidence type="ECO:0000313" key="6">
    <source>
        <dbReference type="Proteomes" id="UP001620626"/>
    </source>
</evidence>
<dbReference type="PANTHER" id="PTHR13275:SF4">
    <property type="entry name" value="VACUOLAR PROTEIN SORTING-ASSOCIATED PROTEIN 72 HOMOLOG"/>
    <property type="match status" value="1"/>
</dbReference>
<dbReference type="InterPro" id="IPR013272">
    <property type="entry name" value="Vps72/YL1_C"/>
</dbReference>
<feature type="compositionally biased region" description="Acidic residues" evidence="3">
    <location>
        <begin position="128"/>
        <end position="156"/>
    </location>
</feature>
<feature type="compositionally biased region" description="Acidic residues" evidence="3">
    <location>
        <begin position="54"/>
        <end position="67"/>
    </location>
</feature>
<dbReference type="PANTHER" id="PTHR13275">
    <property type="entry name" value="YL-1 PROTEIN TRANSCRIPTION FACTOR-LIKE 1"/>
    <property type="match status" value="1"/>
</dbReference>
<dbReference type="Pfam" id="PF08265">
    <property type="entry name" value="YL1_C"/>
    <property type="match status" value="1"/>
</dbReference>
<comment type="caution">
    <text evidence="5">The sequence shown here is derived from an EMBL/GenBank/DDBJ whole genome shotgun (WGS) entry which is preliminary data.</text>
</comment>
<proteinExistence type="inferred from homology"/>
<evidence type="ECO:0000259" key="4">
    <source>
        <dbReference type="SMART" id="SM00993"/>
    </source>
</evidence>
<accession>A0ABD2KA38</accession>
<keyword evidence="6" id="KW-1185">Reference proteome</keyword>
<dbReference type="SMART" id="SM00993">
    <property type="entry name" value="YL1_C"/>
    <property type="match status" value="1"/>
</dbReference>
<evidence type="ECO:0000256" key="2">
    <source>
        <dbReference type="ARBA" id="ARBA00020000"/>
    </source>
</evidence>
<reference evidence="5 6" key="1">
    <citation type="submission" date="2024-10" db="EMBL/GenBank/DDBJ databases">
        <authorList>
            <person name="Kim D."/>
        </authorList>
    </citation>
    <scope>NUCLEOTIDE SEQUENCE [LARGE SCALE GENOMIC DNA]</scope>
    <source>
        <strain evidence="5">BH-2024</strain>
    </source>
</reference>
<name>A0ABD2KA38_9BILA</name>
<feature type="compositionally biased region" description="Acidic residues" evidence="3">
    <location>
        <begin position="29"/>
        <end position="43"/>
    </location>
</feature>
<gene>
    <name evidence="5" type="ORF">niasHT_025304</name>
</gene>
<feature type="region of interest" description="Disordered" evidence="3">
    <location>
        <begin position="371"/>
        <end position="394"/>
    </location>
</feature>
<dbReference type="Proteomes" id="UP001620626">
    <property type="component" value="Unassembled WGS sequence"/>
</dbReference>
<sequence>MHKGCSKVPSTSDVRSPSVKRKRMISNLEIEEDEEITTSDEEREATANANKEPENDDEDEESEDEEQTPLPEALAVTRSRRANAGRRMAELMAQQTNEKDDFYGTLYGGFEELEHDEDFESPPHSSDEEAAEDEVDSDFDKEEEEDEPTPAEEDPEQIERRRKRLNQKRLLEHNKNWAIARINRKAVPENACDPKTQRERLEEAKHTAELNIASLKRFEDMELERRKRHQKPTKRLALDGPRVRELWTRDGKHFITFVPEPPPAEQCFPKLKPREFRVCAISGQRARYIDPVTRLPYADMDAFRVLREKYRQFLETDHDHIQQRQQQQQRKKCVYPPSSASQIGDCCCCCCCCSGGGGCVANSAGSPPSRHSSFVGGVPSLPPRRMPYSSQPCR</sequence>
<feature type="compositionally biased region" description="Acidic residues" evidence="3">
    <location>
        <begin position="111"/>
        <end position="120"/>
    </location>
</feature>
<feature type="region of interest" description="Disordered" evidence="3">
    <location>
        <begin position="1"/>
        <end position="159"/>
    </location>
</feature>
<evidence type="ECO:0000256" key="1">
    <source>
        <dbReference type="ARBA" id="ARBA00006832"/>
    </source>
</evidence>
<dbReference type="Pfam" id="PF05764">
    <property type="entry name" value="YL1"/>
    <property type="match status" value="2"/>
</dbReference>
<evidence type="ECO:0000256" key="3">
    <source>
        <dbReference type="SAM" id="MobiDB-lite"/>
    </source>
</evidence>